<proteinExistence type="predicted"/>
<dbReference type="AlphaFoldDB" id="A0A9D1RFJ7"/>
<dbReference type="PANTHER" id="PTHR46638:SF1">
    <property type="entry name" value="CORRINOID ADENOSYLTRANSFERASE"/>
    <property type="match status" value="1"/>
</dbReference>
<dbReference type="PIRSF" id="PIRSF015617">
    <property type="entry name" value="Adensltrnsf_CobA"/>
    <property type="match status" value="1"/>
</dbReference>
<dbReference type="Proteomes" id="UP000824205">
    <property type="component" value="Unassembled WGS sequence"/>
</dbReference>
<dbReference type="SUPFAM" id="SSF52540">
    <property type="entry name" value="P-loop containing nucleoside triphosphate hydrolases"/>
    <property type="match status" value="1"/>
</dbReference>
<name>A0A9D1RFJ7_9FIRM</name>
<dbReference type="InterPro" id="IPR027417">
    <property type="entry name" value="P-loop_NTPase"/>
</dbReference>
<reference evidence="1" key="2">
    <citation type="submission" date="2021-04" db="EMBL/GenBank/DDBJ databases">
        <authorList>
            <person name="Gilroy R."/>
        </authorList>
    </citation>
    <scope>NUCLEOTIDE SEQUENCE</scope>
    <source>
        <strain evidence="1">421</strain>
    </source>
</reference>
<accession>A0A9D1RFJ7</accession>
<evidence type="ECO:0000313" key="1">
    <source>
        <dbReference type="EMBL" id="HIW85676.1"/>
    </source>
</evidence>
<dbReference type="InterPro" id="IPR003724">
    <property type="entry name" value="CblAdoTrfase_CobA"/>
</dbReference>
<reference evidence="1" key="1">
    <citation type="journal article" date="2021" name="PeerJ">
        <title>Extensive microbial diversity within the chicken gut microbiome revealed by metagenomics and culture.</title>
        <authorList>
            <person name="Gilroy R."/>
            <person name="Ravi A."/>
            <person name="Getino M."/>
            <person name="Pursley I."/>
            <person name="Horton D.L."/>
            <person name="Alikhan N.F."/>
            <person name="Baker D."/>
            <person name="Gharbi K."/>
            <person name="Hall N."/>
            <person name="Watson M."/>
            <person name="Adriaenssens E.M."/>
            <person name="Foster-Nyarko E."/>
            <person name="Jarju S."/>
            <person name="Secka A."/>
            <person name="Antonio M."/>
            <person name="Oren A."/>
            <person name="Chaudhuri R.R."/>
            <person name="La Ragione R."/>
            <person name="Hildebrand F."/>
            <person name="Pallen M.J."/>
        </authorList>
    </citation>
    <scope>NUCLEOTIDE SEQUENCE</scope>
    <source>
        <strain evidence="1">421</strain>
    </source>
</reference>
<evidence type="ECO:0000313" key="2">
    <source>
        <dbReference type="Proteomes" id="UP000824205"/>
    </source>
</evidence>
<dbReference type="EMBL" id="DXGE01000018">
    <property type="protein sequence ID" value="HIW85676.1"/>
    <property type="molecule type" value="Genomic_DNA"/>
</dbReference>
<dbReference type="Gene3D" id="3.40.50.300">
    <property type="entry name" value="P-loop containing nucleotide triphosphate hydrolases"/>
    <property type="match status" value="1"/>
</dbReference>
<organism evidence="1 2">
    <name type="scientific">Candidatus Eubacterium faecipullorum</name>
    <dbReference type="NCBI Taxonomy" id="2838571"/>
    <lineage>
        <taxon>Bacteria</taxon>
        <taxon>Bacillati</taxon>
        <taxon>Bacillota</taxon>
        <taxon>Clostridia</taxon>
        <taxon>Eubacteriales</taxon>
        <taxon>Eubacteriaceae</taxon>
        <taxon>Eubacterium</taxon>
    </lineage>
</organism>
<dbReference type="GO" id="GO:0009236">
    <property type="term" value="P:cobalamin biosynthetic process"/>
    <property type="evidence" value="ECO:0007669"/>
    <property type="project" value="InterPro"/>
</dbReference>
<dbReference type="GO" id="GO:0005524">
    <property type="term" value="F:ATP binding"/>
    <property type="evidence" value="ECO:0007669"/>
    <property type="project" value="InterPro"/>
</dbReference>
<dbReference type="GO" id="GO:0008817">
    <property type="term" value="F:corrinoid adenosyltransferase activity"/>
    <property type="evidence" value="ECO:0007669"/>
    <property type="project" value="InterPro"/>
</dbReference>
<comment type="caution">
    <text evidence="1">The sequence shown here is derived from an EMBL/GenBank/DDBJ whole genome shotgun (WGS) entry which is preliminary data.</text>
</comment>
<dbReference type="Pfam" id="PF02572">
    <property type="entry name" value="CobA_CobO_BtuR"/>
    <property type="match status" value="1"/>
</dbReference>
<sequence>MIHIYYGNGKGKTTAALGLALRACGAGKSVVFYSFLKDDSSCERLARCDIHFYKNPESLPFLYKMRADEKKRYAAWARKAADDAFSCGADVVVLDEFLDVTELLGEAYIRSVSFDKDTEYVITGHCKNELLFDAADYITQMVSERHPYDSGIPARRGIEY</sequence>
<protein>
    <submittedName>
        <fullName evidence="1">Cob(I)yrinic acid a,c-diamide adenosyltransferase</fullName>
    </submittedName>
</protein>
<dbReference type="PANTHER" id="PTHR46638">
    <property type="entry name" value="CORRINOID ADENOSYLTRANSFERASE"/>
    <property type="match status" value="1"/>
</dbReference>
<gene>
    <name evidence="1" type="ORF">IAA48_04195</name>
</gene>